<dbReference type="InterPro" id="IPR036388">
    <property type="entry name" value="WH-like_DNA-bd_sf"/>
</dbReference>
<evidence type="ECO:0000259" key="5">
    <source>
        <dbReference type="PROSITE" id="PS51078"/>
    </source>
</evidence>
<dbReference type="InterPro" id="IPR036390">
    <property type="entry name" value="WH_DNA-bd_sf"/>
</dbReference>
<keyword evidence="3" id="KW-0804">Transcription</keyword>
<dbReference type="Gene3D" id="1.10.10.10">
    <property type="entry name" value="Winged helix-like DNA-binding domain superfamily/Winged helix DNA-binding domain"/>
    <property type="match status" value="1"/>
</dbReference>
<dbReference type="InterPro" id="IPR014757">
    <property type="entry name" value="Tscrpt_reg_IclR_C"/>
</dbReference>
<dbReference type="GO" id="GO:0003700">
    <property type="term" value="F:DNA-binding transcription factor activity"/>
    <property type="evidence" value="ECO:0007669"/>
    <property type="project" value="TreeGrafter"/>
</dbReference>
<evidence type="ECO:0000256" key="3">
    <source>
        <dbReference type="ARBA" id="ARBA00023163"/>
    </source>
</evidence>
<dbReference type="EMBL" id="JGZM01000002">
    <property type="protein sequence ID" value="KFI88724.1"/>
    <property type="molecule type" value="Genomic_DNA"/>
</dbReference>
<keyword evidence="1" id="KW-0805">Transcription regulation</keyword>
<keyword evidence="2" id="KW-0238">DNA-binding</keyword>
<evidence type="ECO:0000313" key="6">
    <source>
        <dbReference type="EMBL" id="KFI88724.1"/>
    </source>
</evidence>
<protein>
    <submittedName>
        <fullName evidence="6">Transcriptional regulator, IclR family</fullName>
    </submittedName>
</protein>
<dbReference type="InterPro" id="IPR029016">
    <property type="entry name" value="GAF-like_dom_sf"/>
</dbReference>
<dbReference type="PANTHER" id="PTHR30136:SF24">
    <property type="entry name" value="HTH-TYPE TRANSCRIPTIONAL REPRESSOR ALLR"/>
    <property type="match status" value="1"/>
</dbReference>
<dbReference type="PROSITE" id="PS51077">
    <property type="entry name" value="HTH_ICLR"/>
    <property type="match status" value="1"/>
</dbReference>
<dbReference type="PROSITE" id="PS51078">
    <property type="entry name" value="ICLR_ED"/>
    <property type="match status" value="1"/>
</dbReference>
<dbReference type="Pfam" id="PF01614">
    <property type="entry name" value="IclR_C"/>
    <property type="match status" value="1"/>
</dbReference>
<dbReference type="SUPFAM" id="SSF55781">
    <property type="entry name" value="GAF domain-like"/>
    <property type="match status" value="1"/>
</dbReference>
<name>A0A087CZM4_9BIFI</name>
<dbReference type="Gene3D" id="3.30.450.40">
    <property type="match status" value="1"/>
</dbReference>
<feature type="domain" description="HTH iclR-type" evidence="4">
    <location>
        <begin position="8"/>
        <end position="69"/>
    </location>
</feature>
<dbReference type="AlphaFoldDB" id="A0A087CZM4"/>
<accession>A0A087CZM4</accession>
<evidence type="ECO:0000256" key="1">
    <source>
        <dbReference type="ARBA" id="ARBA00023015"/>
    </source>
</evidence>
<dbReference type="SMART" id="SM00346">
    <property type="entry name" value="HTH_ICLR"/>
    <property type="match status" value="1"/>
</dbReference>
<dbReference type="GO" id="GO:0045892">
    <property type="term" value="P:negative regulation of DNA-templated transcription"/>
    <property type="evidence" value="ECO:0007669"/>
    <property type="project" value="TreeGrafter"/>
</dbReference>
<dbReference type="Proteomes" id="UP000029040">
    <property type="component" value="Unassembled WGS sequence"/>
</dbReference>
<proteinExistence type="predicted"/>
<dbReference type="Pfam" id="PF09339">
    <property type="entry name" value="HTH_IclR"/>
    <property type="match status" value="1"/>
</dbReference>
<evidence type="ECO:0000256" key="2">
    <source>
        <dbReference type="ARBA" id="ARBA00023125"/>
    </source>
</evidence>
<evidence type="ECO:0000259" key="4">
    <source>
        <dbReference type="PROSITE" id="PS51077"/>
    </source>
</evidence>
<dbReference type="RefSeq" id="WP_033508262.1">
    <property type="nucleotide sequence ID" value="NZ_JDTM01000002.1"/>
</dbReference>
<dbReference type="SUPFAM" id="SSF46785">
    <property type="entry name" value="Winged helix' DNA-binding domain"/>
    <property type="match status" value="1"/>
</dbReference>
<organism evidence="6 7">
    <name type="scientific">Bifidobacterium pullorum subsp. saeculare DSM 6531 = LMG 14934</name>
    <dbReference type="NCBI Taxonomy" id="1437611"/>
    <lineage>
        <taxon>Bacteria</taxon>
        <taxon>Bacillati</taxon>
        <taxon>Actinomycetota</taxon>
        <taxon>Actinomycetes</taxon>
        <taxon>Bifidobacteriales</taxon>
        <taxon>Bifidobacteriaceae</taxon>
        <taxon>Bifidobacterium</taxon>
    </lineage>
</organism>
<feature type="domain" description="IclR-ED" evidence="5">
    <location>
        <begin position="70"/>
        <end position="257"/>
    </location>
</feature>
<reference evidence="6 7" key="1">
    <citation type="submission" date="2014-03" db="EMBL/GenBank/DDBJ databases">
        <title>Genomics of Bifidobacteria.</title>
        <authorList>
            <person name="Ventura M."/>
            <person name="Milani C."/>
            <person name="Lugli G.A."/>
        </authorList>
    </citation>
    <scope>NUCLEOTIDE SEQUENCE [LARGE SCALE GENOMIC DNA]</scope>
    <source>
        <strain evidence="6 7">LMG 14934</strain>
    </source>
</reference>
<dbReference type="InterPro" id="IPR005471">
    <property type="entry name" value="Tscrpt_reg_IclR_N"/>
</dbReference>
<evidence type="ECO:0000313" key="7">
    <source>
        <dbReference type="Proteomes" id="UP000029040"/>
    </source>
</evidence>
<sequence length="267" mass="29077">MGREDRSVESLVKAKAVLSVLQERGVASIKDIAARVGEPVSSTYRLLSSLMALGWVEKAAKRGEYRLGVDCIRIGGRIERRLDIQHIARQCFRAHREQTGVWGLYVLRQFRAVCIEARAYEQVESYAQMVGTFLPLGMGAAARVLGAFLPEHTYERLLDYQMGAAGLGELSSAFRLETISDAAQVRRVGFAYDVGRTTAGALSVAAPVFNHAGDAVAAVSLGGLPRTLERRLCEGDLPEEVSLVMRVSREVSAELGYIGDEEASDGE</sequence>
<dbReference type="PANTHER" id="PTHR30136">
    <property type="entry name" value="HELIX-TURN-HELIX TRANSCRIPTIONAL REGULATOR, ICLR FAMILY"/>
    <property type="match status" value="1"/>
</dbReference>
<comment type="caution">
    <text evidence="6">The sequence shown here is derived from an EMBL/GenBank/DDBJ whole genome shotgun (WGS) entry which is preliminary data.</text>
</comment>
<gene>
    <name evidence="6" type="ORF">BSAE_0051</name>
</gene>
<dbReference type="InterPro" id="IPR050707">
    <property type="entry name" value="HTH_MetabolicPath_Reg"/>
</dbReference>
<dbReference type="GO" id="GO:0003677">
    <property type="term" value="F:DNA binding"/>
    <property type="evidence" value="ECO:0007669"/>
    <property type="project" value="UniProtKB-KW"/>
</dbReference>